<keyword evidence="2" id="KW-1185">Reference proteome</keyword>
<evidence type="ECO:0000313" key="2">
    <source>
        <dbReference type="Proteomes" id="UP000008718"/>
    </source>
</evidence>
<accession>E4T0K8</accession>
<reference evidence="1 2" key="2">
    <citation type="journal article" date="2011" name="Stand. Genomic Sci.">
        <title>Complete genome sequence of Paludibacter propionicigenes type strain (WB4).</title>
        <authorList>
            <person name="Gronow S."/>
            <person name="Munk C."/>
            <person name="Lapidus A."/>
            <person name="Nolan M."/>
            <person name="Lucas S."/>
            <person name="Hammon N."/>
            <person name="Deshpande S."/>
            <person name="Cheng J.F."/>
            <person name="Tapia R."/>
            <person name="Han C."/>
            <person name="Goodwin L."/>
            <person name="Pitluck S."/>
            <person name="Liolios K."/>
            <person name="Ivanova N."/>
            <person name="Mavromatis K."/>
            <person name="Mikhailova N."/>
            <person name="Pati A."/>
            <person name="Chen A."/>
            <person name="Palaniappan K."/>
            <person name="Land M."/>
            <person name="Hauser L."/>
            <person name="Chang Y.J."/>
            <person name="Jeffries C.D."/>
            <person name="Brambilla E."/>
            <person name="Rohde M."/>
            <person name="Goker M."/>
            <person name="Detter J.C."/>
            <person name="Woyke T."/>
            <person name="Bristow J."/>
            <person name="Eisen J.A."/>
            <person name="Markowitz V."/>
            <person name="Hugenholtz P."/>
            <person name="Kyrpides N.C."/>
            <person name="Klenk H.P."/>
        </authorList>
    </citation>
    <scope>NUCLEOTIDE SEQUENCE [LARGE SCALE GENOMIC DNA]</scope>
    <source>
        <strain evidence="2">DSM 17365 / JCM 13257 / WB4</strain>
    </source>
</reference>
<protein>
    <submittedName>
        <fullName evidence="1">Uncharacterized protein</fullName>
    </submittedName>
</protein>
<organism evidence="1 2">
    <name type="scientific">Paludibacter propionicigenes (strain DSM 17365 / JCM 13257 / WB4)</name>
    <dbReference type="NCBI Taxonomy" id="694427"/>
    <lineage>
        <taxon>Bacteria</taxon>
        <taxon>Pseudomonadati</taxon>
        <taxon>Bacteroidota</taxon>
        <taxon>Bacteroidia</taxon>
        <taxon>Bacteroidales</taxon>
        <taxon>Paludibacteraceae</taxon>
        <taxon>Paludibacter</taxon>
    </lineage>
</organism>
<name>E4T0K8_PALPW</name>
<dbReference type="KEGG" id="ppn:Palpr_2943"/>
<dbReference type="STRING" id="694427.Palpr_2943"/>
<reference key="1">
    <citation type="submission" date="2010-11" db="EMBL/GenBank/DDBJ databases">
        <title>The complete genome of Paludibacter propionicigenes DSM 17365.</title>
        <authorList>
            <consortium name="US DOE Joint Genome Institute (JGI-PGF)"/>
            <person name="Lucas S."/>
            <person name="Copeland A."/>
            <person name="Lapidus A."/>
            <person name="Bruce D."/>
            <person name="Goodwin L."/>
            <person name="Pitluck S."/>
            <person name="Kyrpides N."/>
            <person name="Mavromatis K."/>
            <person name="Ivanova N."/>
            <person name="Munk A.C."/>
            <person name="Brettin T."/>
            <person name="Detter J.C."/>
            <person name="Han C."/>
            <person name="Tapia R."/>
            <person name="Land M."/>
            <person name="Hauser L."/>
            <person name="Markowitz V."/>
            <person name="Cheng J.-F."/>
            <person name="Hugenholtz P."/>
            <person name="Woyke T."/>
            <person name="Wu D."/>
            <person name="Gronow S."/>
            <person name="Wellnitz S."/>
            <person name="Brambilla E."/>
            <person name="Klenk H.-P."/>
            <person name="Eisen J.A."/>
        </authorList>
    </citation>
    <scope>NUCLEOTIDE SEQUENCE</scope>
    <source>
        <strain>WB4</strain>
    </source>
</reference>
<dbReference type="AlphaFoldDB" id="E4T0K8"/>
<dbReference type="Proteomes" id="UP000008718">
    <property type="component" value="Chromosome"/>
</dbReference>
<dbReference type="HOGENOM" id="CLU_1249627_0_0_10"/>
<evidence type="ECO:0000313" key="1">
    <source>
        <dbReference type="EMBL" id="ADQ81072.1"/>
    </source>
</evidence>
<dbReference type="eggNOG" id="ENOG5032K9E">
    <property type="taxonomic scope" value="Bacteria"/>
</dbReference>
<sequence>MLLTALLITVAATQIEAKDNKNDEKPNLKKILILGLKDNIKSDYYYKELIAEESGIPQDSLEVVFNRTIAGNITQSRGGFVQAGNIEKCNNILNNITVTGEQDECTTDLSQVDSQCFRDLLSGTGAEYVLILSRHFLRKQDQPFNTVFYFVSYSLFNKEKKEISRGSNYFTTMHLETAEVMKKNSRKTSDKIATTVLKLIEQQSTESSNVLLSKN</sequence>
<dbReference type="EMBL" id="CP002345">
    <property type="protein sequence ID" value="ADQ81072.1"/>
    <property type="molecule type" value="Genomic_DNA"/>
</dbReference>
<gene>
    <name evidence="1" type="ordered locus">Palpr_2943</name>
</gene>
<proteinExistence type="predicted"/>